<reference evidence="2" key="1">
    <citation type="submission" date="2022-11" db="UniProtKB">
        <authorList>
            <consortium name="WormBaseParasite"/>
        </authorList>
    </citation>
    <scope>IDENTIFICATION</scope>
</reference>
<dbReference type="InterPro" id="IPR036397">
    <property type="entry name" value="RNaseH_sf"/>
</dbReference>
<sequence length="499" mass="55686">MGVPAGRVPFHTANDTQDWLRRNVPNFITKKEFPPRSFDLNPLDYCIWSVLETKVCRERYDCSFSNQKSVSVCCLRDSSPAVTPFPSITPFEPSDQIQPPIPPSVTFRPPVEELSCPTGWSAYEDPKGARHFCQDSLDMTCPQGFSCAQSSVTGIFMCCRLASTIQCPRSYNTLLVNNNPRLCSIRNANTCPTGYLCLQSSVPAVYVCCSAANKNDLLCRDGQIPAYLGQFVRYCSVVGQLESCPPTYVCSASNQAGLNVCCHSTPRRSPMRLYRQESHLACGESSELATRSIQEDPLECTQNHDICPVKTFLDDQSSAVSCAQDGSCFFGHECSSHTTTKQPVCCQQHKYVDYVCPENREPYRHPIDDSYLYCDLERPVCPEGFLCKFSRKLNKRLCCSPIAFCKQGRIPLIDPLNNQAKRCFPDSNFNVFGEKSEKLTSGCSKGYSCQESTITNLFICCSAPSNLRQQTSLRLVTQSQKSIDGGSDSEWVVLEGRKR</sequence>
<dbReference type="AlphaFoldDB" id="A0A915CU05"/>
<dbReference type="InterPro" id="IPR006150">
    <property type="entry name" value="Cys_repeat_1"/>
</dbReference>
<organism evidence="1 2">
    <name type="scientific">Ditylenchus dipsaci</name>
    <dbReference type="NCBI Taxonomy" id="166011"/>
    <lineage>
        <taxon>Eukaryota</taxon>
        <taxon>Metazoa</taxon>
        <taxon>Ecdysozoa</taxon>
        <taxon>Nematoda</taxon>
        <taxon>Chromadorea</taxon>
        <taxon>Rhabditida</taxon>
        <taxon>Tylenchina</taxon>
        <taxon>Tylenchomorpha</taxon>
        <taxon>Sphaerularioidea</taxon>
        <taxon>Anguinidae</taxon>
        <taxon>Anguininae</taxon>
        <taxon>Ditylenchus</taxon>
    </lineage>
</organism>
<accession>A0A915CU05</accession>
<keyword evidence="1" id="KW-1185">Reference proteome</keyword>
<dbReference type="Proteomes" id="UP000887574">
    <property type="component" value="Unplaced"/>
</dbReference>
<dbReference type="InterPro" id="IPR053014">
    <property type="entry name" value="Cuticle_assoc_divergent"/>
</dbReference>
<dbReference type="SMART" id="SM00289">
    <property type="entry name" value="WR1"/>
    <property type="match status" value="6"/>
</dbReference>
<dbReference type="PANTHER" id="PTHR46339">
    <property type="entry name" value="PROTEIN CBG15282-RELATED"/>
    <property type="match status" value="1"/>
</dbReference>
<dbReference type="PANTHER" id="PTHR46339:SF15">
    <property type="entry name" value="CC DOMAIN-CONTAINING PROTEIN"/>
    <property type="match status" value="1"/>
</dbReference>
<dbReference type="Pfam" id="PF14625">
    <property type="entry name" value="Lustrin_cystein"/>
    <property type="match status" value="6"/>
</dbReference>
<evidence type="ECO:0000313" key="2">
    <source>
        <dbReference type="WBParaSite" id="jg12218.1"/>
    </source>
</evidence>
<name>A0A915CU05_9BILA</name>
<dbReference type="GO" id="GO:0003676">
    <property type="term" value="F:nucleic acid binding"/>
    <property type="evidence" value="ECO:0007669"/>
    <property type="project" value="InterPro"/>
</dbReference>
<evidence type="ECO:0000313" key="1">
    <source>
        <dbReference type="Proteomes" id="UP000887574"/>
    </source>
</evidence>
<dbReference type="InterPro" id="IPR028150">
    <property type="entry name" value="Lustrin_cystein"/>
</dbReference>
<proteinExistence type="predicted"/>
<protein>
    <submittedName>
        <fullName evidence="2">EB domain-containing protein</fullName>
    </submittedName>
</protein>
<dbReference type="WBParaSite" id="jg12218.1">
    <property type="protein sequence ID" value="jg12218.1"/>
    <property type="gene ID" value="jg12218"/>
</dbReference>
<dbReference type="Gene3D" id="3.30.420.10">
    <property type="entry name" value="Ribonuclease H-like superfamily/Ribonuclease H"/>
    <property type="match status" value="1"/>
</dbReference>